<name>A0A399ECI1_9DEIN</name>
<organism evidence="1 2">
    <name type="scientific">Calidithermus roseus</name>
    <dbReference type="NCBI Taxonomy" id="1644118"/>
    <lineage>
        <taxon>Bacteria</taxon>
        <taxon>Thermotogati</taxon>
        <taxon>Deinococcota</taxon>
        <taxon>Deinococci</taxon>
        <taxon>Thermales</taxon>
        <taxon>Thermaceae</taxon>
        <taxon>Calidithermus</taxon>
    </lineage>
</organism>
<dbReference type="EMBL" id="QWLA01000176">
    <property type="protein sequence ID" value="RIH81213.1"/>
    <property type="molecule type" value="Genomic_DNA"/>
</dbReference>
<accession>A0A399ECI1</accession>
<sequence>MGAALAREAPKVAELLSAGVEVTVVVNRGDPEALRADLERALLRYIRLGEPTPEIIATGVRICTPEEMAAEIALHHLEAWAKEADPPQAVGVFDLGGPLPLALHFSDPRPVVWGRPKET</sequence>
<protein>
    <submittedName>
        <fullName evidence="1">Uncharacterized protein</fullName>
    </submittedName>
</protein>
<comment type="caution">
    <text evidence="1">The sequence shown here is derived from an EMBL/GenBank/DDBJ whole genome shotgun (WGS) entry which is preliminary data.</text>
</comment>
<dbReference type="AlphaFoldDB" id="A0A399ECI1"/>
<proteinExistence type="predicted"/>
<dbReference type="Proteomes" id="UP000265341">
    <property type="component" value="Unassembled WGS sequence"/>
</dbReference>
<evidence type="ECO:0000313" key="2">
    <source>
        <dbReference type="Proteomes" id="UP000265341"/>
    </source>
</evidence>
<reference evidence="1 2" key="1">
    <citation type="submission" date="2018-08" db="EMBL/GenBank/DDBJ databases">
        <title>Meiothermus roseus NBRC 110900 genome sequencing project.</title>
        <authorList>
            <person name="Da Costa M.S."/>
            <person name="Albuquerque L."/>
            <person name="Raposo P."/>
            <person name="Froufe H.J.C."/>
            <person name="Barroso C.S."/>
            <person name="Egas C."/>
        </authorList>
    </citation>
    <scope>NUCLEOTIDE SEQUENCE [LARGE SCALE GENOMIC DNA]</scope>
    <source>
        <strain evidence="1 2">NBRC 110900</strain>
    </source>
</reference>
<evidence type="ECO:0000313" key="1">
    <source>
        <dbReference type="EMBL" id="RIH81213.1"/>
    </source>
</evidence>
<gene>
    <name evidence="1" type="ORF">Mrose_03603</name>
</gene>
<keyword evidence="2" id="KW-1185">Reference proteome</keyword>